<evidence type="ECO:0000256" key="13">
    <source>
        <dbReference type="ARBA" id="ARBA00023136"/>
    </source>
</evidence>
<dbReference type="Gene3D" id="1.10.287.130">
    <property type="match status" value="1"/>
</dbReference>
<evidence type="ECO:0000256" key="7">
    <source>
        <dbReference type="ARBA" id="ARBA00022692"/>
    </source>
</evidence>
<gene>
    <name evidence="16" type="ORF">ERX55_07825</name>
</gene>
<dbReference type="EC" id="2.7.13.3" evidence="3"/>
<keyword evidence="17" id="KW-1185">Reference proteome</keyword>
<dbReference type="InterPro" id="IPR036097">
    <property type="entry name" value="HisK_dim/P_sf"/>
</dbReference>
<sequence>MKTTARKFTWKFIGYFSLFYVLINLLLLLLIVILMIRSSNNMNSGTLQAQTTETIQSLIDVSDEKNITIHQKLSEALKEQDSILLIRNSHGDIIKSFNNHEKIHTLSWYYLQGVTTWSLTERYQAVLINRQPLVKAAELFDLEETVALHRYMDEHNLSLFKQNMEKDQLVKIYGNFKTEDVEENWFKDLNNDNFNKYVLQETMHDDDYYLFVAENQNARDKRIILAENGIFMDKDLMAFALNFLLWYLIYSSLIFGLILAHAYYVSRNFARPLIHFVDWLSQLSRGIYRVPDNHHIYRRDRMRRKYRMYTSVDESIRELTEKLDNDRTYQNRISTLRDEWVSGITHDFKTPLSSIYGYSKLLNSDLEISCEDRKKFAEIIEDKALYIDSLLKDLNMTYQLKNHHLEFNKETVNVGEYIQQFIDSFDHPNLYAVNRLNQTVKLDKERMNRVLMNIVSNAFTYNEDIEVWINSFADDPDIVIEIGDNGKGIPQEELPYIFNRYYRGTNTTTNNEGSGLGLAVAKQIVENHQGQISVHSSIAGTKFQIRLPRELND</sequence>
<dbReference type="InterPro" id="IPR003661">
    <property type="entry name" value="HisK_dim/P_dom"/>
</dbReference>
<evidence type="ECO:0000256" key="2">
    <source>
        <dbReference type="ARBA" id="ARBA00004651"/>
    </source>
</evidence>
<dbReference type="SMART" id="SM00387">
    <property type="entry name" value="HATPase_c"/>
    <property type="match status" value="1"/>
</dbReference>
<dbReference type="Proteomes" id="UP000294843">
    <property type="component" value="Unassembled WGS sequence"/>
</dbReference>
<evidence type="ECO:0000256" key="9">
    <source>
        <dbReference type="ARBA" id="ARBA00022777"/>
    </source>
</evidence>
<keyword evidence="4" id="KW-1003">Cell membrane</keyword>
<keyword evidence="13 14" id="KW-0472">Membrane</keyword>
<keyword evidence="10" id="KW-0067">ATP-binding</keyword>
<keyword evidence="9 16" id="KW-0418">Kinase</keyword>
<keyword evidence="12" id="KW-0902">Two-component regulatory system</keyword>
<dbReference type="AlphaFoldDB" id="A0A4R6BYP8"/>
<comment type="caution">
    <text evidence="16">The sequence shown here is derived from an EMBL/GenBank/DDBJ whole genome shotgun (WGS) entry which is preliminary data.</text>
</comment>
<dbReference type="PROSITE" id="PS50109">
    <property type="entry name" value="HIS_KIN"/>
    <property type="match status" value="1"/>
</dbReference>
<dbReference type="RefSeq" id="WP_133452021.1">
    <property type="nucleotide sequence ID" value="NZ_SCWF01000008.1"/>
</dbReference>
<dbReference type="GO" id="GO:0000155">
    <property type="term" value="F:phosphorelay sensor kinase activity"/>
    <property type="evidence" value="ECO:0007669"/>
    <property type="project" value="InterPro"/>
</dbReference>
<feature type="transmembrane region" description="Helical" evidence="14">
    <location>
        <begin position="244"/>
        <end position="264"/>
    </location>
</feature>
<proteinExistence type="predicted"/>
<dbReference type="Pfam" id="PF02518">
    <property type="entry name" value="HATPase_c"/>
    <property type="match status" value="1"/>
</dbReference>
<evidence type="ECO:0000259" key="15">
    <source>
        <dbReference type="PROSITE" id="PS50109"/>
    </source>
</evidence>
<keyword evidence="6" id="KW-0808">Transferase</keyword>
<keyword evidence="11 14" id="KW-1133">Transmembrane helix</keyword>
<keyword evidence="7 14" id="KW-0812">Transmembrane</keyword>
<dbReference type="InterPro" id="IPR036890">
    <property type="entry name" value="HATPase_C_sf"/>
</dbReference>
<dbReference type="SMART" id="SM00388">
    <property type="entry name" value="HisKA"/>
    <property type="match status" value="1"/>
</dbReference>
<dbReference type="Pfam" id="PF00512">
    <property type="entry name" value="HisKA"/>
    <property type="match status" value="1"/>
</dbReference>
<evidence type="ECO:0000313" key="17">
    <source>
        <dbReference type="Proteomes" id="UP000294843"/>
    </source>
</evidence>
<feature type="domain" description="Histidine kinase" evidence="15">
    <location>
        <begin position="343"/>
        <end position="551"/>
    </location>
</feature>
<dbReference type="GO" id="GO:0005886">
    <property type="term" value="C:plasma membrane"/>
    <property type="evidence" value="ECO:0007669"/>
    <property type="project" value="UniProtKB-SubCell"/>
</dbReference>
<dbReference type="SUPFAM" id="SSF47384">
    <property type="entry name" value="Homodimeric domain of signal transducing histidine kinase"/>
    <property type="match status" value="1"/>
</dbReference>
<evidence type="ECO:0000256" key="4">
    <source>
        <dbReference type="ARBA" id="ARBA00022475"/>
    </source>
</evidence>
<evidence type="ECO:0000256" key="11">
    <source>
        <dbReference type="ARBA" id="ARBA00022989"/>
    </source>
</evidence>
<dbReference type="GO" id="GO:0005524">
    <property type="term" value="F:ATP binding"/>
    <property type="evidence" value="ECO:0007669"/>
    <property type="project" value="UniProtKB-KW"/>
</dbReference>
<dbReference type="CDD" id="cd00082">
    <property type="entry name" value="HisKA"/>
    <property type="match status" value="1"/>
</dbReference>
<evidence type="ECO:0000256" key="6">
    <source>
        <dbReference type="ARBA" id="ARBA00022679"/>
    </source>
</evidence>
<reference evidence="16 17" key="1">
    <citation type="submission" date="2019-01" db="EMBL/GenBank/DDBJ databases">
        <title>Draft genome sequences of the type strains of six Macrococcus species.</title>
        <authorList>
            <person name="Mazhar S."/>
            <person name="Altermann E."/>
            <person name="Hill C."/>
            <person name="Mcauliffe O."/>
        </authorList>
    </citation>
    <scope>NUCLEOTIDE SEQUENCE [LARGE SCALE GENOMIC DNA]</scope>
    <source>
        <strain evidence="16 17">ATCC 51825</strain>
    </source>
</reference>
<dbReference type="SUPFAM" id="SSF55874">
    <property type="entry name" value="ATPase domain of HSP90 chaperone/DNA topoisomerase II/histidine kinase"/>
    <property type="match status" value="1"/>
</dbReference>
<dbReference type="InterPro" id="IPR003594">
    <property type="entry name" value="HATPase_dom"/>
</dbReference>
<comment type="subcellular location">
    <subcellularLocation>
        <location evidence="2">Cell membrane</location>
        <topology evidence="2">Multi-pass membrane protein</topology>
    </subcellularLocation>
</comment>
<evidence type="ECO:0000256" key="10">
    <source>
        <dbReference type="ARBA" id="ARBA00022840"/>
    </source>
</evidence>
<evidence type="ECO:0000256" key="5">
    <source>
        <dbReference type="ARBA" id="ARBA00022553"/>
    </source>
</evidence>
<dbReference type="InterPro" id="IPR004358">
    <property type="entry name" value="Sig_transdc_His_kin-like_C"/>
</dbReference>
<evidence type="ECO:0000256" key="3">
    <source>
        <dbReference type="ARBA" id="ARBA00012438"/>
    </source>
</evidence>
<dbReference type="PANTHER" id="PTHR45528">
    <property type="entry name" value="SENSOR HISTIDINE KINASE CPXA"/>
    <property type="match status" value="1"/>
</dbReference>
<comment type="catalytic activity">
    <reaction evidence="1">
        <text>ATP + protein L-histidine = ADP + protein N-phospho-L-histidine.</text>
        <dbReference type="EC" id="2.7.13.3"/>
    </reaction>
</comment>
<keyword evidence="8" id="KW-0547">Nucleotide-binding</keyword>
<evidence type="ECO:0000313" key="16">
    <source>
        <dbReference type="EMBL" id="TDM13695.1"/>
    </source>
</evidence>
<dbReference type="InterPro" id="IPR050398">
    <property type="entry name" value="HssS/ArlS-like"/>
</dbReference>
<dbReference type="Gene3D" id="3.30.565.10">
    <property type="entry name" value="Histidine kinase-like ATPase, C-terminal domain"/>
    <property type="match status" value="1"/>
</dbReference>
<evidence type="ECO:0000256" key="8">
    <source>
        <dbReference type="ARBA" id="ARBA00022741"/>
    </source>
</evidence>
<organism evidence="16 17">
    <name type="scientific">Macrococcus bovicus</name>
    <dbReference type="NCBI Taxonomy" id="69968"/>
    <lineage>
        <taxon>Bacteria</taxon>
        <taxon>Bacillati</taxon>
        <taxon>Bacillota</taxon>
        <taxon>Bacilli</taxon>
        <taxon>Bacillales</taxon>
        <taxon>Staphylococcaceae</taxon>
        <taxon>Macrococcus</taxon>
    </lineage>
</organism>
<evidence type="ECO:0000256" key="14">
    <source>
        <dbReference type="SAM" id="Phobius"/>
    </source>
</evidence>
<protein>
    <recommendedName>
        <fullName evidence="3">histidine kinase</fullName>
        <ecNumber evidence="3">2.7.13.3</ecNumber>
    </recommendedName>
</protein>
<dbReference type="CDD" id="cd00075">
    <property type="entry name" value="HATPase"/>
    <property type="match status" value="1"/>
</dbReference>
<feature type="transmembrane region" description="Helical" evidence="14">
    <location>
        <begin position="12"/>
        <end position="36"/>
    </location>
</feature>
<name>A0A4R6BYP8_9STAP</name>
<dbReference type="OrthoDB" id="368131at2"/>
<dbReference type="EMBL" id="SCWF01000008">
    <property type="protein sequence ID" value="TDM13695.1"/>
    <property type="molecule type" value="Genomic_DNA"/>
</dbReference>
<evidence type="ECO:0000256" key="12">
    <source>
        <dbReference type="ARBA" id="ARBA00023012"/>
    </source>
</evidence>
<dbReference type="PRINTS" id="PR00344">
    <property type="entry name" value="BCTRLSENSOR"/>
</dbReference>
<dbReference type="PANTHER" id="PTHR45528:SF1">
    <property type="entry name" value="SENSOR HISTIDINE KINASE CPXA"/>
    <property type="match status" value="1"/>
</dbReference>
<dbReference type="InterPro" id="IPR005467">
    <property type="entry name" value="His_kinase_dom"/>
</dbReference>
<keyword evidence="5" id="KW-0597">Phosphoprotein</keyword>
<evidence type="ECO:0000256" key="1">
    <source>
        <dbReference type="ARBA" id="ARBA00000085"/>
    </source>
</evidence>
<accession>A0A4R6BYP8</accession>